<name>A0ACB6REB4_9PLEO</name>
<reference evidence="1" key="1">
    <citation type="journal article" date="2020" name="Stud. Mycol.">
        <title>101 Dothideomycetes genomes: a test case for predicting lifestyles and emergence of pathogens.</title>
        <authorList>
            <person name="Haridas S."/>
            <person name="Albert R."/>
            <person name="Binder M."/>
            <person name="Bloem J."/>
            <person name="Labutti K."/>
            <person name="Salamov A."/>
            <person name="Andreopoulos B."/>
            <person name="Baker S."/>
            <person name="Barry K."/>
            <person name="Bills G."/>
            <person name="Bluhm B."/>
            <person name="Cannon C."/>
            <person name="Castanera R."/>
            <person name="Culley D."/>
            <person name="Daum C."/>
            <person name="Ezra D."/>
            <person name="Gonzalez J."/>
            <person name="Henrissat B."/>
            <person name="Kuo A."/>
            <person name="Liang C."/>
            <person name="Lipzen A."/>
            <person name="Lutzoni F."/>
            <person name="Magnuson J."/>
            <person name="Mondo S."/>
            <person name="Nolan M."/>
            <person name="Ohm R."/>
            <person name="Pangilinan J."/>
            <person name="Park H.-J."/>
            <person name="Ramirez L."/>
            <person name="Alfaro M."/>
            <person name="Sun H."/>
            <person name="Tritt A."/>
            <person name="Yoshinaga Y."/>
            <person name="Zwiers L.-H."/>
            <person name="Turgeon B."/>
            <person name="Goodwin S."/>
            <person name="Spatafora J."/>
            <person name="Crous P."/>
            <person name="Grigoriev I."/>
        </authorList>
    </citation>
    <scope>NUCLEOTIDE SEQUENCE</scope>
    <source>
        <strain evidence="1">ATCC 200398</strain>
    </source>
</reference>
<protein>
    <submittedName>
        <fullName evidence="1">UPF0103-domain-containing protein</fullName>
    </submittedName>
</protein>
<accession>A0ACB6REB4</accession>
<gene>
    <name evidence="1" type="ORF">BDR25DRAFT_68202</name>
</gene>
<organism evidence="1 2">
    <name type="scientific">Lindgomyces ingoldianus</name>
    <dbReference type="NCBI Taxonomy" id="673940"/>
    <lineage>
        <taxon>Eukaryota</taxon>
        <taxon>Fungi</taxon>
        <taxon>Dikarya</taxon>
        <taxon>Ascomycota</taxon>
        <taxon>Pezizomycotina</taxon>
        <taxon>Dothideomycetes</taxon>
        <taxon>Pleosporomycetidae</taxon>
        <taxon>Pleosporales</taxon>
        <taxon>Lindgomycetaceae</taxon>
        <taxon>Lindgomyces</taxon>
    </lineage>
</organism>
<proteinExistence type="predicted"/>
<comment type="caution">
    <text evidence="1">The sequence shown here is derived from an EMBL/GenBank/DDBJ whole genome shotgun (WGS) entry which is preliminary data.</text>
</comment>
<evidence type="ECO:0000313" key="2">
    <source>
        <dbReference type="Proteomes" id="UP000799755"/>
    </source>
</evidence>
<sequence>MDALSSTTGCCEPTPPRNTGPRRELSKLSLLTPHSSNIPPPSTLMATRPATHAGSWYSDNKATLTRQLDQWLAAVPSSTTPIGTASSQQGSVSIPQKGVRAVIAPHAGFTYSGPAAAWAYKSVDWSKAERIFLLGPSHHHYLTDIETTAYSAYATPLGSLKIDDSTVSKLKADWGIKVMARDVDNDEHSLEMHLPYIYKMLSLNFPNATKFPTLIPLLVGNTSGSTERHYGEALSPYLLDPTNIFIISSDFCHWGSRFRYTYYQPPNSKPVQLRPSSSVPTAYKIHESIAATDLESMDAVETGSHGAFLEQLEQTGNTVCGRHPIGVFMAAVEHVVERGGEGDVDGKFKFLRYERSGLVTDPRDSSVSYCSAFAVL</sequence>
<keyword evidence="2" id="KW-1185">Reference proteome</keyword>
<dbReference type="EMBL" id="MU003494">
    <property type="protein sequence ID" value="KAF2476660.1"/>
    <property type="molecule type" value="Genomic_DNA"/>
</dbReference>
<dbReference type="Proteomes" id="UP000799755">
    <property type="component" value="Unassembled WGS sequence"/>
</dbReference>
<evidence type="ECO:0000313" key="1">
    <source>
        <dbReference type="EMBL" id="KAF2476660.1"/>
    </source>
</evidence>